<feature type="signal peptide" evidence="1">
    <location>
        <begin position="1"/>
        <end position="21"/>
    </location>
</feature>
<dbReference type="SMART" id="SM00198">
    <property type="entry name" value="SCP"/>
    <property type="match status" value="1"/>
</dbReference>
<dbReference type="InterPro" id="IPR035940">
    <property type="entry name" value="CAP_sf"/>
</dbReference>
<dbReference type="PANTHER" id="PTHR10334">
    <property type="entry name" value="CYSTEINE-RICH SECRETORY PROTEIN-RELATED"/>
    <property type="match status" value="1"/>
</dbReference>
<proteinExistence type="predicted"/>
<evidence type="ECO:0000256" key="1">
    <source>
        <dbReference type="SAM" id="SignalP"/>
    </source>
</evidence>
<reference evidence="3" key="2">
    <citation type="submission" date="2021-09" db="EMBL/GenBank/DDBJ databases">
        <authorList>
            <person name="Jia N."/>
            <person name="Wang J."/>
            <person name="Shi W."/>
            <person name="Du L."/>
            <person name="Sun Y."/>
            <person name="Zhan W."/>
            <person name="Jiang J."/>
            <person name="Wang Q."/>
            <person name="Zhang B."/>
            <person name="Ji P."/>
            <person name="Sakyi L.B."/>
            <person name="Cui X."/>
            <person name="Yuan T."/>
            <person name="Jiang B."/>
            <person name="Yang W."/>
            <person name="Lam T.T.-Y."/>
            <person name="Chang Q."/>
            <person name="Ding S."/>
            <person name="Wang X."/>
            <person name="Zhu J."/>
            <person name="Ruan X."/>
            <person name="Zhao L."/>
            <person name="Wei J."/>
            <person name="Que T."/>
            <person name="Du C."/>
            <person name="Cheng J."/>
            <person name="Dai P."/>
            <person name="Han X."/>
            <person name="Huang E."/>
            <person name="Gao Y."/>
            <person name="Liu J."/>
            <person name="Shao H."/>
            <person name="Ye R."/>
            <person name="Li L."/>
            <person name="Wei W."/>
            <person name="Wang X."/>
            <person name="Wang C."/>
            <person name="Huo Q."/>
            <person name="Li W."/>
            <person name="Guo W."/>
            <person name="Chen H."/>
            <person name="Chen S."/>
            <person name="Zhou L."/>
            <person name="Zhou L."/>
            <person name="Ni X."/>
            <person name="Tian J."/>
            <person name="Zhou Y."/>
            <person name="Sheng Y."/>
            <person name="Liu T."/>
            <person name="Pan Y."/>
            <person name="Xia L."/>
            <person name="Li J."/>
            <person name="Zhao F."/>
            <person name="Cao W."/>
        </authorList>
    </citation>
    <scope>NUCLEOTIDE SEQUENCE</scope>
    <source>
        <strain evidence="3">Rmic-2018</strain>
        <tissue evidence="3">Larvae</tissue>
    </source>
</reference>
<dbReference type="InterPro" id="IPR001283">
    <property type="entry name" value="CRISP-related"/>
</dbReference>
<reference evidence="3" key="1">
    <citation type="journal article" date="2020" name="Cell">
        <title>Large-Scale Comparative Analyses of Tick Genomes Elucidate Their Genetic Diversity and Vector Capacities.</title>
        <authorList>
            <consortium name="Tick Genome and Microbiome Consortium (TIGMIC)"/>
            <person name="Jia N."/>
            <person name="Wang J."/>
            <person name="Shi W."/>
            <person name="Du L."/>
            <person name="Sun Y."/>
            <person name="Zhan W."/>
            <person name="Jiang J.F."/>
            <person name="Wang Q."/>
            <person name="Zhang B."/>
            <person name="Ji P."/>
            <person name="Bell-Sakyi L."/>
            <person name="Cui X.M."/>
            <person name="Yuan T.T."/>
            <person name="Jiang B.G."/>
            <person name="Yang W.F."/>
            <person name="Lam T.T."/>
            <person name="Chang Q.C."/>
            <person name="Ding S.J."/>
            <person name="Wang X.J."/>
            <person name="Zhu J.G."/>
            <person name="Ruan X.D."/>
            <person name="Zhao L."/>
            <person name="Wei J.T."/>
            <person name="Ye R.Z."/>
            <person name="Que T.C."/>
            <person name="Du C.H."/>
            <person name="Zhou Y.H."/>
            <person name="Cheng J.X."/>
            <person name="Dai P.F."/>
            <person name="Guo W.B."/>
            <person name="Han X.H."/>
            <person name="Huang E.J."/>
            <person name="Li L.F."/>
            <person name="Wei W."/>
            <person name="Gao Y.C."/>
            <person name="Liu J.Z."/>
            <person name="Shao H.Z."/>
            <person name="Wang X."/>
            <person name="Wang C.C."/>
            <person name="Yang T.C."/>
            <person name="Huo Q.B."/>
            <person name="Li W."/>
            <person name="Chen H.Y."/>
            <person name="Chen S.E."/>
            <person name="Zhou L.G."/>
            <person name="Ni X.B."/>
            <person name="Tian J.H."/>
            <person name="Sheng Y."/>
            <person name="Liu T."/>
            <person name="Pan Y.S."/>
            <person name="Xia L.Y."/>
            <person name="Li J."/>
            <person name="Zhao F."/>
            <person name="Cao W.C."/>
        </authorList>
    </citation>
    <scope>NUCLEOTIDE SEQUENCE</scope>
    <source>
        <strain evidence="3">Rmic-2018</strain>
    </source>
</reference>
<dbReference type="InterPro" id="IPR014044">
    <property type="entry name" value="CAP_dom"/>
</dbReference>
<protein>
    <recommendedName>
        <fullName evidence="2">SCP domain-containing protein</fullName>
    </recommendedName>
</protein>
<gene>
    <name evidence="3" type="ORF">HPB51_014377</name>
</gene>
<sequence>MERTASVLLCFWFTMIVAVRTHQPCPPPYNATHTMCMPPYQDCTTLYSDVPASFVTILWVHNHYRSHLALGHLANFPSAANMLQLRWDDDLAAVADARARRCIGKEGVLFTDNNEQRWTADFPLVGQNVLNQRSKEDRLSVNWEHVVRDWFKQNTVFSVAQAENHSAIFGAEAFNQMAWARTYAIGCNYSSNEVPAFKPESKVFIYVCNYGPQSGEIGQPLYQAGEPCSLCPEDTLCDPTTGLCMLQGDKPGPDKTTTTAMTGKPSVLVTPATARGLAAGPVAAATGSMVAAALVAIRMWRQVVP</sequence>
<dbReference type="Pfam" id="PF00188">
    <property type="entry name" value="CAP"/>
    <property type="match status" value="1"/>
</dbReference>
<dbReference type="AlphaFoldDB" id="A0A9J6F4Q8"/>
<name>A0A9J6F4Q8_RHIMP</name>
<dbReference type="Proteomes" id="UP000821866">
    <property type="component" value="Chromosome 1"/>
</dbReference>
<dbReference type="CDD" id="cd05380">
    <property type="entry name" value="CAP_euk"/>
    <property type="match status" value="1"/>
</dbReference>
<comment type="caution">
    <text evidence="3">The sequence shown here is derived from an EMBL/GenBank/DDBJ whole genome shotgun (WGS) entry which is preliminary data.</text>
</comment>
<evidence type="ECO:0000313" key="3">
    <source>
        <dbReference type="EMBL" id="KAH8041229.1"/>
    </source>
</evidence>
<dbReference type="VEuPathDB" id="VectorBase:LOC119161014"/>
<keyword evidence="4" id="KW-1185">Reference proteome</keyword>
<feature type="domain" description="SCP" evidence="2">
    <location>
        <begin position="52"/>
        <end position="218"/>
    </location>
</feature>
<dbReference type="SUPFAM" id="SSF55797">
    <property type="entry name" value="PR-1-like"/>
    <property type="match status" value="1"/>
</dbReference>
<feature type="chain" id="PRO_5039889998" description="SCP domain-containing protein" evidence="1">
    <location>
        <begin position="22"/>
        <end position="305"/>
    </location>
</feature>
<dbReference type="OMA" id="YNATHTM"/>
<dbReference type="OrthoDB" id="414826at2759"/>
<dbReference type="EMBL" id="JABSTU010000001">
    <property type="protein sequence ID" value="KAH8041229.1"/>
    <property type="molecule type" value="Genomic_DNA"/>
</dbReference>
<dbReference type="Gene3D" id="3.40.33.10">
    <property type="entry name" value="CAP"/>
    <property type="match status" value="1"/>
</dbReference>
<organism evidence="3 4">
    <name type="scientific">Rhipicephalus microplus</name>
    <name type="common">Cattle tick</name>
    <name type="synonym">Boophilus microplus</name>
    <dbReference type="NCBI Taxonomy" id="6941"/>
    <lineage>
        <taxon>Eukaryota</taxon>
        <taxon>Metazoa</taxon>
        <taxon>Ecdysozoa</taxon>
        <taxon>Arthropoda</taxon>
        <taxon>Chelicerata</taxon>
        <taxon>Arachnida</taxon>
        <taxon>Acari</taxon>
        <taxon>Parasitiformes</taxon>
        <taxon>Ixodida</taxon>
        <taxon>Ixodoidea</taxon>
        <taxon>Ixodidae</taxon>
        <taxon>Rhipicephalinae</taxon>
        <taxon>Rhipicephalus</taxon>
        <taxon>Boophilus</taxon>
    </lineage>
</organism>
<dbReference type="PRINTS" id="PR00837">
    <property type="entry name" value="V5TPXLIKE"/>
</dbReference>
<accession>A0A9J6F4Q8</accession>
<keyword evidence="1" id="KW-0732">Signal</keyword>
<evidence type="ECO:0000259" key="2">
    <source>
        <dbReference type="SMART" id="SM00198"/>
    </source>
</evidence>
<evidence type="ECO:0000313" key="4">
    <source>
        <dbReference type="Proteomes" id="UP000821866"/>
    </source>
</evidence>